<gene>
    <name evidence="2" type="ORF">F511_37750</name>
</gene>
<accession>A0A2Z7BDG5</accession>
<keyword evidence="3" id="KW-1185">Reference proteome</keyword>
<protein>
    <submittedName>
        <fullName evidence="2">Uncharacterized protein</fullName>
    </submittedName>
</protein>
<organism evidence="2 3">
    <name type="scientific">Dorcoceras hygrometricum</name>
    <dbReference type="NCBI Taxonomy" id="472368"/>
    <lineage>
        <taxon>Eukaryota</taxon>
        <taxon>Viridiplantae</taxon>
        <taxon>Streptophyta</taxon>
        <taxon>Embryophyta</taxon>
        <taxon>Tracheophyta</taxon>
        <taxon>Spermatophyta</taxon>
        <taxon>Magnoliopsida</taxon>
        <taxon>eudicotyledons</taxon>
        <taxon>Gunneridae</taxon>
        <taxon>Pentapetalae</taxon>
        <taxon>asterids</taxon>
        <taxon>lamiids</taxon>
        <taxon>Lamiales</taxon>
        <taxon>Gesneriaceae</taxon>
        <taxon>Didymocarpoideae</taxon>
        <taxon>Trichosporeae</taxon>
        <taxon>Loxocarpinae</taxon>
        <taxon>Dorcoceras</taxon>
    </lineage>
</organism>
<feature type="compositionally biased region" description="Polar residues" evidence="1">
    <location>
        <begin position="54"/>
        <end position="63"/>
    </location>
</feature>
<feature type="region of interest" description="Disordered" evidence="1">
    <location>
        <begin position="1"/>
        <end position="35"/>
    </location>
</feature>
<evidence type="ECO:0000313" key="2">
    <source>
        <dbReference type="EMBL" id="KZV32523.1"/>
    </source>
</evidence>
<proteinExistence type="predicted"/>
<dbReference type="Proteomes" id="UP000250235">
    <property type="component" value="Unassembled WGS sequence"/>
</dbReference>
<sequence>MTSPERRPPAVAPHEKFERQPRATSRQARCTGALKPSYVARPAAAHIIRPSHYQRPTSMQQRPATIAPIVRPVHEERTTSHGRGARQARQPHGRASPNVARTSALVSRARRDEAAHMRASGRGGRRYMAAVGGQLRSFDFQSEI</sequence>
<reference evidence="2 3" key="1">
    <citation type="journal article" date="2015" name="Proc. Natl. Acad. Sci. U.S.A.">
        <title>The resurrection genome of Boea hygrometrica: A blueprint for survival of dehydration.</title>
        <authorList>
            <person name="Xiao L."/>
            <person name="Yang G."/>
            <person name="Zhang L."/>
            <person name="Yang X."/>
            <person name="Zhao S."/>
            <person name="Ji Z."/>
            <person name="Zhou Q."/>
            <person name="Hu M."/>
            <person name="Wang Y."/>
            <person name="Chen M."/>
            <person name="Xu Y."/>
            <person name="Jin H."/>
            <person name="Xiao X."/>
            <person name="Hu G."/>
            <person name="Bao F."/>
            <person name="Hu Y."/>
            <person name="Wan P."/>
            <person name="Li L."/>
            <person name="Deng X."/>
            <person name="Kuang T."/>
            <person name="Xiang C."/>
            <person name="Zhu J.K."/>
            <person name="Oliver M.J."/>
            <person name="He Y."/>
        </authorList>
    </citation>
    <scope>NUCLEOTIDE SEQUENCE [LARGE SCALE GENOMIC DNA]</scope>
    <source>
        <strain evidence="3">cv. XS01</strain>
    </source>
</reference>
<evidence type="ECO:0000256" key="1">
    <source>
        <dbReference type="SAM" id="MobiDB-lite"/>
    </source>
</evidence>
<name>A0A2Z7BDG5_9LAMI</name>
<feature type="compositionally biased region" description="Basic residues" evidence="1">
    <location>
        <begin position="83"/>
        <end position="92"/>
    </location>
</feature>
<feature type="compositionally biased region" description="Basic and acidic residues" evidence="1">
    <location>
        <begin position="1"/>
        <end position="21"/>
    </location>
</feature>
<evidence type="ECO:0000313" key="3">
    <source>
        <dbReference type="Proteomes" id="UP000250235"/>
    </source>
</evidence>
<dbReference type="AlphaFoldDB" id="A0A2Z7BDG5"/>
<dbReference type="EMBL" id="KV006494">
    <property type="protein sequence ID" value="KZV32523.1"/>
    <property type="molecule type" value="Genomic_DNA"/>
</dbReference>
<feature type="region of interest" description="Disordered" evidence="1">
    <location>
        <begin position="48"/>
        <end position="122"/>
    </location>
</feature>